<comment type="caution">
    <text evidence="5">The sequence shown here is derived from an EMBL/GenBank/DDBJ whole genome shotgun (WGS) entry which is preliminary data.</text>
</comment>
<sequence length="912" mass="102036">MTSSTMLLDLGYASTKNMSENGFDGGEGESASHSDKVKVDPGTPPSLTWKRKLSTEENALSEFGLSLREKISMEVFIDPFTKRHTSSCNGVPVGVPEALEEVAKVNLCVGNYFLGSVKINQSYQTNFLDSSASGIGSWDWNLDGKNSTYHALFPRAWTVYDGEPDPALKIVCRQLSPFIPHNYKESSFPVSVFTFTLSNLGKTEADVTLLFSWANSVGGDSGLSGHHFNSKFRTEDNISGVLLHHMTAKGLPSITFAIAAEETNVVHVSECPCFVISGDSPGITARDMWHEIKEHGSFDHLKSEEMSMPSEPGSLIGAAIAASLTIPAESVQTVTFSLAWACPEINFQSGRTYHRPVSNCLIISCMRYTKFYGTHSNVASDIAHDAIVEHHHWESEIEAWQIPILEDKRLPEWYPPTLFNELYYLNSGGTIWTDGSPPIHSLRTIGKRRFSLDRLNTDFRGRVDTSEQNETALNILERMTSLPQEIHTPVTMTSALGTNLLQKGEENVGQFLYFEGIEYHMCNTYDVHFYASFALTMLFPKLELSIQRDFAAAVMMHDPSKMKLLQDGTSVQRKVLGAVPHDIGMRDPWFEVNFYNLHNTDRWKDLNPKFVLQVYRDVVATGNKEFARAVWPSVYVAMAYMEQFDKDGDGMIENEGFPDQTYDTWSVSGVSAYCGGLWVAALQAASALARVVGDEGSEDYFWFRFQKAKKVYEKLWNGSYFSYDNSGSSTSSSIQADQLAGNWYARACGLSPIVDEEKAQKALEKVYNFNVLKVKNGRMGAANGMLPNGEPDMCTLQSREIWSGVTYAVAAGMIHENMVETAFKTAVGVYEVAWSEEGHGYAFQTPEGWDFEGRYRSLGYMRPLAIWAMQWALTQQHNIPRQEMKPEIKEESVLRQHLGFTRVARLLKLSDG</sequence>
<dbReference type="InterPro" id="IPR014551">
    <property type="entry name" value="B_Glucosidase_GBA2-typ"/>
</dbReference>
<keyword evidence="1" id="KW-0472">Membrane</keyword>
<keyword evidence="1" id="KW-0378">Hydrolase</keyword>
<dbReference type="Gene3D" id="1.50.10.10">
    <property type="match status" value="1"/>
</dbReference>
<comment type="catalytic activity">
    <reaction evidence="1">
        <text>a beta-D-glucosyl-(1&lt;-&gt;1')-N-acylsphing-4-enine + H2O = an N-acylsphing-4-enine + D-glucose</text>
        <dbReference type="Rhea" id="RHEA:13269"/>
        <dbReference type="ChEBI" id="CHEBI:4167"/>
        <dbReference type="ChEBI" id="CHEBI:15377"/>
        <dbReference type="ChEBI" id="CHEBI:22801"/>
        <dbReference type="ChEBI" id="CHEBI:52639"/>
        <dbReference type="EC" id="3.2.1.45"/>
    </reaction>
</comment>
<accession>A0ABR0VYK3</accession>
<evidence type="ECO:0000313" key="6">
    <source>
        <dbReference type="Proteomes" id="UP001318860"/>
    </source>
</evidence>
<organism evidence="5 6">
    <name type="scientific">Rehmannia glutinosa</name>
    <name type="common">Chinese foxglove</name>
    <dbReference type="NCBI Taxonomy" id="99300"/>
    <lineage>
        <taxon>Eukaryota</taxon>
        <taxon>Viridiplantae</taxon>
        <taxon>Streptophyta</taxon>
        <taxon>Embryophyta</taxon>
        <taxon>Tracheophyta</taxon>
        <taxon>Spermatophyta</taxon>
        <taxon>Magnoliopsida</taxon>
        <taxon>eudicotyledons</taxon>
        <taxon>Gunneridae</taxon>
        <taxon>Pentapetalae</taxon>
        <taxon>asterids</taxon>
        <taxon>lamiids</taxon>
        <taxon>Lamiales</taxon>
        <taxon>Orobanchaceae</taxon>
        <taxon>Rehmannieae</taxon>
        <taxon>Rehmannia</taxon>
    </lineage>
</organism>
<proteinExistence type="inferred from homology"/>
<dbReference type="InterPro" id="IPR006775">
    <property type="entry name" value="GH116_catalytic"/>
</dbReference>
<feature type="domain" description="Glycosyl-hydrolase family 116 catalytic region" evidence="3">
    <location>
        <begin position="509"/>
        <end position="869"/>
    </location>
</feature>
<keyword evidence="6" id="KW-1185">Reference proteome</keyword>
<comment type="function">
    <text evidence="1">Non-lysosomal glucosylceramidase that catalyzes the hydrolysis of glucosylceramide (GlcCer) to free glucose and ceramide.</text>
</comment>
<feature type="region of interest" description="Disordered" evidence="2">
    <location>
        <begin position="19"/>
        <end position="49"/>
    </location>
</feature>
<dbReference type="Pfam" id="PF12215">
    <property type="entry name" value="Glyco_hydr_116N"/>
    <property type="match status" value="1"/>
</dbReference>
<protein>
    <recommendedName>
        <fullName evidence="1">Non-lysosomal glucosylceramidase</fullName>
        <shortName evidence="1">NLGase</shortName>
        <ecNumber evidence="1">3.2.1.45</ecNumber>
    </recommendedName>
</protein>
<evidence type="ECO:0000259" key="3">
    <source>
        <dbReference type="Pfam" id="PF04685"/>
    </source>
</evidence>
<comment type="similarity">
    <text evidence="1">Belongs to the non-lysosomal glucosylceramidase family.</text>
</comment>
<feature type="domain" description="Glycosyl-hydrolase family 116 N-terminal" evidence="4">
    <location>
        <begin position="122"/>
        <end position="393"/>
    </location>
</feature>
<dbReference type="EMBL" id="JABTTQ020000410">
    <property type="protein sequence ID" value="KAK6139533.1"/>
    <property type="molecule type" value="Genomic_DNA"/>
</dbReference>
<reference evidence="5 6" key="1">
    <citation type="journal article" date="2021" name="Comput. Struct. Biotechnol. J.">
        <title>De novo genome assembly of the potent medicinal plant Rehmannia glutinosa using nanopore technology.</title>
        <authorList>
            <person name="Ma L."/>
            <person name="Dong C."/>
            <person name="Song C."/>
            <person name="Wang X."/>
            <person name="Zheng X."/>
            <person name="Niu Y."/>
            <person name="Chen S."/>
            <person name="Feng W."/>
        </authorList>
    </citation>
    <scope>NUCLEOTIDE SEQUENCE [LARGE SCALE GENOMIC DNA]</scope>
    <source>
        <strain evidence="5">DH-2019</strain>
    </source>
</reference>
<evidence type="ECO:0000259" key="4">
    <source>
        <dbReference type="Pfam" id="PF12215"/>
    </source>
</evidence>
<dbReference type="SUPFAM" id="SSF48208">
    <property type="entry name" value="Six-hairpin glycosidases"/>
    <property type="match status" value="1"/>
</dbReference>
<evidence type="ECO:0000256" key="1">
    <source>
        <dbReference type="PIRNR" id="PIRNR028944"/>
    </source>
</evidence>
<gene>
    <name evidence="5" type="ORF">DH2020_026733</name>
</gene>
<keyword evidence="1" id="KW-0326">Glycosidase</keyword>
<dbReference type="PANTHER" id="PTHR12654:SF3">
    <property type="entry name" value="NON-LYSOSOMAL GLUCOSYLCERAMIDASE"/>
    <property type="match status" value="1"/>
</dbReference>
<dbReference type="InterPro" id="IPR008928">
    <property type="entry name" value="6-hairpin_glycosidase_sf"/>
</dbReference>
<dbReference type="Pfam" id="PF04685">
    <property type="entry name" value="DUF608"/>
    <property type="match status" value="1"/>
</dbReference>
<dbReference type="InterPro" id="IPR052566">
    <property type="entry name" value="Non-lysos_glucosylceramidase"/>
</dbReference>
<name>A0ABR0VYK3_REHGL</name>
<evidence type="ECO:0000256" key="2">
    <source>
        <dbReference type="SAM" id="MobiDB-lite"/>
    </source>
</evidence>
<dbReference type="Proteomes" id="UP001318860">
    <property type="component" value="Unassembled WGS sequence"/>
</dbReference>
<dbReference type="InterPro" id="IPR012341">
    <property type="entry name" value="6hp_glycosidase-like_sf"/>
</dbReference>
<keyword evidence="1" id="KW-0443">Lipid metabolism</keyword>
<feature type="compositionally biased region" description="Basic and acidic residues" evidence="2">
    <location>
        <begin position="30"/>
        <end position="39"/>
    </location>
</feature>
<dbReference type="PIRSF" id="PIRSF028944">
    <property type="entry name" value="Beta_gluc_GBA2"/>
    <property type="match status" value="1"/>
</dbReference>
<evidence type="ECO:0000313" key="5">
    <source>
        <dbReference type="EMBL" id="KAK6139533.1"/>
    </source>
</evidence>
<dbReference type="InterPro" id="IPR024462">
    <property type="entry name" value="GH116_N"/>
</dbReference>
<dbReference type="EC" id="3.2.1.45" evidence="1"/>
<dbReference type="PANTHER" id="PTHR12654">
    <property type="entry name" value="BILE ACID BETA-GLUCOSIDASE-RELATED"/>
    <property type="match status" value="1"/>
</dbReference>